<evidence type="ECO:0000256" key="10">
    <source>
        <dbReference type="ARBA" id="ARBA00023065"/>
    </source>
</evidence>
<sequence>MANNNSPMAGIPPHVESEIHRPLVVMTSFSQMGSLEEHSVIDLEDECLINHGSIDGRTKPPQRYNSVALCLEDSGWEHIWKIVLSRTKVVFFSNKINLLVPCGPLAILVDLFTGHQGSVFLLSLLGTIPLAERLVGGLLNATFGNATELIISIHAMKSGLLRVVQQSLLGSILSNMLLVLGSAFFIGGISHSNKQQVFNKANAEMNSGLLLMAVMGLMFPAVLHVTHTELHYGKSELALSRFSTSCVMLVAYAAYLFFQLKSQRNLYGTINEEESQADGSLVDEEAPEITKWESIIWLFILTMWISFLSEYLVNAIEGASVTLNIPVAFISVILLPIVGNAAEHASAIMFAVKDKLDISLGVAIGSSTQISMFGVGHPMDLNFQLFETATLFMTVLVVAFMLQEGTSNYFKGLMLLLCYMIVAASFFVHIDPESIREFLPLFPVQWTNESMKSSLNLRHFELLAFIMASYLDIVGGGGGSTETDEATFYLCMIVMSVSIVSMIIFAFGLSDRKQHD</sequence>
<evidence type="ECO:0000256" key="4">
    <source>
        <dbReference type="ARBA" id="ARBA00022449"/>
    </source>
</evidence>
<comment type="caution">
    <text evidence="12">Lacks conserved residue(s) required for the propagation of feature annotation.</text>
</comment>
<dbReference type="FunFam" id="1.20.1420.30:FF:000012">
    <property type="entry name" value="Vacuolar cation/proton exchanger"/>
    <property type="match status" value="1"/>
</dbReference>
<feature type="transmembrane region" description="Helical" evidence="12">
    <location>
        <begin position="383"/>
        <end position="403"/>
    </location>
</feature>
<dbReference type="InterPro" id="IPR044880">
    <property type="entry name" value="NCX_ion-bd_dom_sf"/>
</dbReference>
<dbReference type="GO" id="GO:0006874">
    <property type="term" value="P:intracellular calcium ion homeostasis"/>
    <property type="evidence" value="ECO:0007669"/>
    <property type="project" value="TreeGrafter"/>
</dbReference>
<organism evidence="14 15">
    <name type="scientific">Camellia sinensis var. sinensis</name>
    <name type="common">China tea</name>
    <dbReference type="NCBI Taxonomy" id="542762"/>
    <lineage>
        <taxon>Eukaryota</taxon>
        <taxon>Viridiplantae</taxon>
        <taxon>Streptophyta</taxon>
        <taxon>Embryophyta</taxon>
        <taxon>Tracheophyta</taxon>
        <taxon>Spermatophyta</taxon>
        <taxon>Magnoliopsida</taxon>
        <taxon>eudicotyledons</taxon>
        <taxon>Gunneridae</taxon>
        <taxon>Pentapetalae</taxon>
        <taxon>asterids</taxon>
        <taxon>Ericales</taxon>
        <taxon>Theaceae</taxon>
        <taxon>Camellia</taxon>
    </lineage>
</organism>
<evidence type="ECO:0000256" key="8">
    <source>
        <dbReference type="ARBA" id="ARBA00022837"/>
    </source>
</evidence>
<keyword evidence="7 12" id="KW-0812">Transmembrane</keyword>
<dbReference type="InterPro" id="IPR004713">
    <property type="entry name" value="CaH_exchang"/>
</dbReference>
<dbReference type="Gene3D" id="1.20.1420.30">
    <property type="entry name" value="NCX, central ion-binding region"/>
    <property type="match status" value="2"/>
</dbReference>
<keyword evidence="10 12" id="KW-0406">Ion transport</keyword>
<protein>
    <recommendedName>
        <fullName evidence="12">Vacuolar cation/proton exchanger</fullName>
    </recommendedName>
</protein>
<dbReference type="NCBIfam" id="TIGR00378">
    <property type="entry name" value="cax"/>
    <property type="match status" value="1"/>
</dbReference>
<evidence type="ECO:0000256" key="7">
    <source>
        <dbReference type="ARBA" id="ARBA00022692"/>
    </source>
</evidence>
<evidence type="ECO:0000256" key="2">
    <source>
        <dbReference type="ARBA" id="ARBA00008248"/>
    </source>
</evidence>
<dbReference type="Pfam" id="PF01699">
    <property type="entry name" value="Na_Ca_ex"/>
    <property type="match status" value="2"/>
</dbReference>
<comment type="subcellular location">
    <subcellularLocation>
        <location evidence="1">Vacuole membrane</location>
        <topology evidence="1">Multi-pass membrane protein</topology>
    </subcellularLocation>
</comment>
<dbReference type="Proteomes" id="UP000306102">
    <property type="component" value="Unassembled WGS sequence"/>
</dbReference>
<feature type="transmembrane region" description="Helical" evidence="12">
    <location>
        <begin position="238"/>
        <end position="258"/>
    </location>
</feature>
<dbReference type="PANTHER" id="PTHR31503">
    <property type="entry name" value="VACUOLAR CALCIUM ION TRANSPORTER"/>
    <property type="match status" value="1"/>
</dbReference>
<dbReference type="InterPro" id="IPR004798">
    <property type="entry name" value="CAX-like"/>
</dbReference>
<feature type="transmembrane region" description="Helical" evidence="12">
    <location>
        <begin position="168"/>
        <end position="189"/>
    </location>
</feature>
<feature type="domain" description="Sodium/calcium exchanger membrane region" evidence="13">
    <location>
        <begin position="128"/>
        <end position="260"/>
    </location>
</feature>
<dbReference type="GO" id="GO:0015369">
    <property type="term" value="F:calcium:proton antiporter activity"/>
    <property type="evidence" value="ECO:0007669"/>
    <property type="project" value="UniProtKB-UniRule"/>
</dbReference>
<evidence type="ECO:0000259" key="13">
    <source>
        <dbReference type="Pfam" id="PF01699"/>
    </source>
</evidence>
<feature type="transmembrane region" description="Helical" evidence="12">
    <location>
        <begin position="295"/>
        <end position="313"/>
    </location>
</feature>
<gene>
    <name evidence="14" type="ORF">TEA_000095</name>
</gene>
<keyword evidence="8 12" id="KW-0106">Calcium</keyword>
<evidence type="ECO:0000256" key="9">
    <source>
        <dbReference type="ARBA" id="ARBA00022989"/>
    </source>
</evidence>
<comment type="function">
    <text evidence="12">Vacuolar cation/proton exchanger (CAX). Translocates Ca(2+) and other metal ions into vacuoles using the proton gradient formed by H(+)-ATPase and H(+)-pyrophosphatase.</text>
</comment>
<evidence type="ECO:0000256" key="12">
    <source>
        <dbReference type="RuleBase" id="RU365028"/>
    </source>
</evidence>
<evidence type="ECO:0000256" key="11">
    <source>
        <dbReference type="ARBA" id="ARBA00023136"/>
    </source>
</evidence>
<keyword evidence="11 12" id="KW-0472">Membrane</keyword>
<feature type="transmembrane region" description="Helical" evidence="12">
    <location>
        <begin position="134"/>
        <end position="156"/>
    </location>
</feature>
<dbReference type="EMBL" id="SDRB02010564">
    <property type="protein sequence ID" value="THG05754.1"/>
    <property type="molecule type" value="Genomic_DNA"/>
</dbReference>
<evidence type="ECO:0000313" key="14">
    <source>
        <dbReference type="EMBL" id="THG05754.1"/>
    </source>
</evidence>
<dbReference type="PANTHER" id="PTHR31503:SF48">
    <property type="entry name" value="VACUOLAR CATION_PROTON EXCHANGER 2"/>
    <property type="match status" value="1"/>
</dbReference>
<keyword evidence="5 12" id="KW-0926">Vacuole</keyword>
<feature type="transmembrane region" description="Helical" evidence="12">
    <location>
        <begin position="320"/>
        <end position="338"/>
    </location>
</feature>
<feature type="domain" description="Sodium/calcium exchanger membrane region" evidence="13">
    <location>
        <begin position="294"/>
        <end position="426"/>
    </location>
</feature>
<keyword evidence="3 12" id="KW-0813">Transport</keyword>
<dbReference type="FunFam" id="1.20.1420.30:FF:000008">
    <property type="entry name" value="Vacuolar cation/proton exchanger"/>
    <property type="match status" value="1"/>
</dbReference>
<feature type="transmembrane region" description="Helical" evidence="12">
    <location>
        <begin position="409"/>
        <end position="430"/>
    </location>
</feature>
<dbReference type="InterPro" id="IPR004837">
    <property type="entry name" value="NaCa_Exmemb"/>
</dbReference>
<evidence type="ECO:0000256" key="3">
    <source>
        <dbReference type="ARBA" id="ARBA00022448"/>
    </source>
</evidence>
<reference evidence="14 15" key="1">
    <citation type="journal article" date="2018" name="Proc. Natl. Acad. Sci. U.S.A.">
        <title>Draft genome sequence of Camellia sinensis var. sinensis provides insights into the evolution of the tea genome and tea quality.</title>
        <authorList>
            <person name="Wei C."/>
            <person name="Yang H."/>
            <person name="Wang S."/>
            <person name="Zhao J."/>
            <person name="Liu C."/>
            <person name="Gao L."/>
            <person name="Xia E."/>
            <person name="Lu Y."/>
            <person name="Tai Y."/>
            <person name="She G."/>
            <person name="Sun J."/>
            <person name="Cao H."/>
            <person name="Tong W."/>
            <person name="Gao Q."/>
            <person name="Li Y."/>
            <person name="Deng W."/>
            <person name="Jiang X."/>
            <person name="Wang W."/>
            <person name="Chen Q."/>
            <person name="Zhang S."/>
            <person name="Li H."/>
            <person name="Wu J."/>
            <person name="Wang P."/>
            <person name="Li P."/>
            <person name="Shi C."/>
            <person name="Zheng F."/>
            <person name="Jian J."/>
            <person name="Huang B."/>
            <person name="Shan D."/>
            <person name="Shi M."/>
            <person name="Fang C."/>
            <person name="Yue Y."/>
            <person name="Li F."/>
            <person name="Li D."/>
            <person name="Wei S."/>
            <person name="Han B."/>
            <person name="Jiang C."/>
            <person name="Yin Y."/>
            <person name="Xia T."/>
            <person name="Zhang Z."/>
            <person name="Bennetzen J.L."/>
            <person name="Zhao S."/>
            <person name="Wan X."/>
        </authorList>
    </citation>
    <scope>NUCLEOTIDE SEQUENCE [LARGE SCALE GENOMIC DNA]</scope>
    <source>
        <strain evidence="15">cv. Shuchazao</strain>
        <tissue evidence="14">Leaf</tissue>
    </source>
</reference>
<keyword evidence="6 12" id="KW-0109">Calcium transport</keyword>
<evidence type="ECO:0000256" key="6">
    <source>
        <dbReference type="ARBA" id="ARBA00022568"/>
    </source>
</evidence>
<feature type="transmembrane region" description="Helical" evidence="12">
    <location>
        <begin position="96"/>
        <end position="114"/>
    </location>
</feature>
<accession>A0A4S4DSC4</accession>
<evidence type="ECO:0000256" key="1">
    <source>
        <dbReference type="ARBA" id="ARBA00004128"/>
    </source>
</evidence>
<keyword evidence="9 12" id="KW-1133">Transmembrane helix</keyword>
<feature type="transmembrane region" description="Helical" evidence="12">
    <location>
        <begin position="486"/>
        <end position="509"/>
    </location>
</feature>
<comment type="similarity">
    <text evidence="2">Belongs to the Ca(2+):cation antiporter (CaCA) (TC 2.A.19) family. Cation/proton exchanger (CAX) subfamily.</text>
</comment>
<proteinExistence type="inferred from homology"/>
<dbReference type="STRING" id="542762.A0A4S4DSC4"/>
<keyword evidence="4 12" id="KW-0050">Antiport</keyword>
<comment type="caution">
    <text evidence="14">The sequence shown here is derived from an EMBL/GenBank/DDBJ whole genome shotgun (WGS) entry which is preliminary data.</text>
</comment>
<evidence type="ECO:0000256" key="5">
    <source>
        <dbReference type="ARBA" id="ARBA00022554"/>
    </source>
</evidence>
<feature type="transmembrane region" description="Helical" evidence="12">
    <location>
        <begin position="209"/>
        <end position="226"/>
    </location>
</feature>
<name>A0A4S4DSC4_CAMSN</name>
<evidence type="ECO:0000313" key="15">
    <source>
        <dbReference type="Proteomes" id="UP000306102"/>
    </source>
</evidence>
<keyword evidence="15" id="KW-1185">Reference proteome</keyword>
<dbReference type="AlphaFoldDB" id="A0A4S4DSC4"/>
<dbReference type="GO" id="GO:0009705">
    <property type="term" value="C:plant-type vacuole membrane"/>
    <property type="evidence" value="ECO:0007669"/>
    <property type="project" value="TreeGrafter"/>
</dbReference>